<protein>
    <recommendedName>
        <fullName evidence="6">RanBP2-type domain-containing protein</fullName>
    </recommendedName>
</protein>
<evidence type="ECO:0000256" key="2">
    <source>
        <dbReference type="ARBA" id="ARBA00022771"/>
    </source>
</evidence>
<dbReference type="Pfam" id="PF00641">
    <property type="entry name" value="Zn_ribbon_RanBP"/>
    <property type="match status" value="2"/>
</dbReference>
<keyword evidence="8" id="KW-1185">Reference proteome</keyword>
<evidence type="ECO:0000313" key="7">
    <source>
        <dbReference type="EMBL" id="KAJ0985339.1"/>
    </source>
</evidence>
<feature type="compositionally biased region" description="Polar residues" evidence="5">
    <location>
        <begin position="510"/>
        <end position="524"/>
    </location>
</feature>
<dbReference type="PROSITE" id="PS01358">
    <property type="entry name" value="ZF_RANBP2_1"/>
    <property type="match status" value="2"/>
</dbReference>
<dbReference type="EMBL" id="JAGGNH010000001">
    <property type="protein sequence ID" value="KAJ0985339.1"/>
    <property type="molecule type" value="Genomic_DNA"/>
</dbReference>
<reference evidence="7" key="2">
    <citation type="journal article" date="2022" name="Hortic Res">
        <title>The genome of Dioscorea zingiberensis sheds light on the biosynthesis, origin and evolution of the medicinally important diosgenin saponins.</title>
        <authorList>
            <person name="Li Y."/>
            <person name="Tan C."/>
            <person name="Li Z."/>
            <person name="Guo J."/>
            <person name="Li S."/>
            <person name="Chen X."/>
            <person name="Wang C."/>
            <person name="Dai X."/>
            <person name="Yang H."/>
            <person name="Song W."/>
            <person name="Hou L."/>
            <person name="Xu J."/>
            <person name="Tong Z."/>
            <person name="Xu A."/>
            <person name="Yuan X."/>
            <person name="Wang W."/>
            <person name="Yang Q."/>
            <person name="Chen L."/>
            <person name="Sun Z."/>
            <person name="Wang K."/>
            <person name="Pan B."/>
            <person name="Chen J."/>
            <person name="Bao Y."/>
            <person name="Liu F."/>
            <person name="Qi X."/>
            <person name="Gang D.R."/>
            <person name="Wen J."/>
            <person name="Li J."/>
        </authorList>
    </citation>
    <scope>NUCLEOTIDE SEQUENCE</scope>
    <source>
        <strain evidence="7">Dzin_1.0</strain>
    </source>
</reference>
<sequence>MGGASKLLMLIFTPIPRLYRTRPAGLRIPLSRPLSTTSGRRLLPYPHRPALSLRAAASEQLHTQTQPREPFPDSLPFLSKHEWSRLVSHLISVGYSELRVLVPTGDDDDSFSGYDGLPEQFLKAAEICLSFGRDRPDILRLLPRKDIEVIVENCSPFLFKNGMNSVRRMRAFLSGEERDVLQSERAQTIDLMRYLVSYAHGILNINDDGEVGELVEASIRNLLTELVNAHGVGQTSNAESASQIHPLSHEDFSRSPRQNIEMKRGDWICPKCSFMNFARNMKCLECDEARPKRQLTGGEWECPQCDFFNYGRNMSCLRCDCKRPVDSPLSSAAPGGGVGYHTSSNIEQILNGKNNDTSEIERRLAANDEKAERWFSKVSQLDDASDLSSAIADEDFPEIMPLRKGMNRFVVSTRKTPLERKLANEHYRRNLEDGASGRNTTTESSISESLDRILDSASSTSRTTDQSTSRGMSSTRSRFNSSENKQNLTRLRDPDYVPFVPLPSDMFRQSPKSDIDVQQSSDKAASSFLKADQPSGHKDTVQVSGGSSSVLPSGKFKGQTENKEDKDPSEASERWHKKVAELDDISDLARAIPDEDFPEIMPMRKGENRFVVSKKKDRSLTSPQYKRRLAMEQSNSSNFVPFVPFPPDYFAKKDKQPEAVTNTDAAMGTSSTNEKPQAQPPAVPEVVDTKAGVNRFSSANLNGEFSGTNSNKLNNVYTGPITQSAGQATNYQNGNKEGWNSEITQKSKTFDGATSIGSSPQQAENSPITGGSWNQGFSKKSLEGSAVKEPDPLDMSEEAKAERWFRRAAQIKDISELSQIPDEDFPEIMPMRKGVNRFVVSKRKTPLERRLTSAQYRRNLPIISSEPKKDAN</sequence>
<feature type="compositionally biased region" description="Polar residues" evidence="5">
    <location>
        <begin position="479"/>
        <end position="489"/>
    </location>
</feature>
<keyword evidence="3" id="KW-0862">Zinc</keyword>
<feature type="region of interest" description="Disordered" evidence="5">
    <location>
        <begin position="237"/>
        <end position="256"/>
    </location>
</feature>
<feature type="domain" description="RanBP2-type" evidence="6">
    <location>
        <begin position="296"/>
        <end position="325"/>
    </location>
</feature>
<dbReference type="InterPro" id="IPR036443">
    <property type="entry name" value="Znf_RanBP2_sf"/>
</dbReference>
<dbReference type="InterPro" id="IPR001876">
    <property type="entry name" value="Znf_RanBP2"/>
</dbReference>
<keyword evidence="2 4" id="KW-0863">Zinc-finger</keyword>
<dbReference type="PANTHER" id="PTHR23111">
    <property type="entry name" value="ZINC FINGER PROTEIN"/>
    <property type="match status" value="1"/>
</dbReference>
<dbReference type="Gene3D" id="4.10.1060.10">
    <property type="entry name" value="Zinc finger, RanBP2-type"/>
    <property type="match status" value="2"/>
</dbReference>
<evidence type="ECO:0000256" key="1">
    <source>
        <dbReference type="ARBA" id="ARBA00022723"/>
    </source>
</evidence>
<dbReference type="Proteomes" id="UP001085076">
    <property type="component" value="Miscellaneous, Linkage group lg01"/>
</dbReference>
<dbReference type="AlphaFoldDB" id="A0A9D5HQN3"/>
<dbReference type="GO" id="GO:0005737">
    <property type="term" value="C:cytoplasm"/>
    <property type="evidence" value="ECO:0007669"/>
    <property type="project" value="TreeGrafter"/>
</dbReference>
<feature type="compositionally biased region" description="Low complexity" evidence="5">
    <location>
        <begin position="455"/>
        <end position="478"/>
    </location>
</feature>
<feature type="compositionally biased region" description="Basic and acidic residues" evidence="5">
    <location>
        <begin position="780"/>
        <end position="795"/>
    </location>
</feature>
<dbReference type="GO" id="GO:0003729">
    <property type="term" value="F:mRNA binding"/>
    <property type="evidence" value="ECO:0007669"/>
    <property type="project" value="TreeGrafter"/>
</dbReference>
<dbReference type="PROSITE" id="PS50199">
    <property type="entry name" value="ZF_RANBP2_2"/>
    <property type="match status" value="2"/>
</dbReference>
<evidence type="ECO:0000256" key="4">
    <source>
        <dbReference type="PROSITE-ProRule" id="PRU00322"/>
    </source>
</evidence>
<feature type="domain" description="RanBP2-type" evidence="6">
    <location>
        <begin position="263"/>
        <end position="292"/>
    </location>
</feature>
<feature type="compositionally biased region" description="Basic and acidic residues" evidence="5">
    <location>
        <begin position="247"/>
        <end position="256"/>
    </location>
</feature>
<feature type="region of interest" description="Disordered" evidence="5">
    <location>
        <begin position="604"/>
        <end position="624"/>
    </location>
</feature>
<feature type="compositionally biased region" description="Basic and acidic residues" evidence="5">
    <location>
        <begin position="558"/>
        <end position="576"/>
    </location>
</feature>
<dbReference type="SMART" id="SM00547">
    <property type="entry name" value="ZnF_RBZ"/>
    <property type="match status" value="2"/>
</dbReference>
<proteinExistence type="predicted"/>
<evidence type="ECO:0000256" key="3">
    <source>
        <dbReference type="ARBA" id="ARBA00022833"/>
    </source>
</evidence>
<keyword evidence="1" id="KW-0479">Metal-binding</keyword>
<reference evidence="7" key="1">
    <citation type="submission" date="2021-03" db="EMBL/GenBank/DDBJ databases">
        <authorList>
            <person name="Li Z."/>
            <person name="Yang C."/>
        </authorList>
    </citation>
    <scope>NUCLEOTIDE SEQUENCE</scope>
    <source>
        <strain evidence="7">Dzin_1.0</strain>
        <tissue evidence="7">Leaf</tissue>
    </source>
</reference>
<organism evidence="7 8">
    <name type="scientific">Dioscorea zingiberensis</name>
    <dbReference type="NCBI Taxonomy" id="325984"/>
    <lineage>
        <taxon>Eukaryota</taxon>
        <taxon>Viridiplantae</taxon>
        <taxon>Streptophyta</taxon>
        <taxon>Embryophyta</taxon>
        <taxon>Tracheophyta</taxon>
        <taxon>Spermatophyta</taxon>
        <taxon>Magnoliopsida</taxon>
        <taxon>Liliopsida</taxon>
        <taxon>Dioscoreales</taxon>
        <taxon>Dioscoreaceae</taxon>
        <taxon>Dioscorea</taxon>
    </lineage>
</organism>
<dbReference type="OrthoDB" id="448399at2759"/>
<feature type="region of interest" description="Disordered" evidence="5">
    <location>
        <begin position="651"/>
        <end position="683"/>
    </location>
</feature>
<evidence type="ECO:0000313" key="8">
    <source>
        <dbReference type="Proteomes" id="UP001085076"/>
    </source>
</evidence>
<comment type="caution">
    <text evidence="7">The sequence shown here is derived from an EMBL/GenBank/DDBJ whole genome shotgun (WGS) entry which is preliminary data.</text>
</comment>
<evidence type="ECO:0000259" key="6">
    <source>
        <dbReference type="PROSITE" id="PS50199"/>
    </source>
</evidence>
<dbReference type="PANTHER" id="PTHR23111:SF30">
    <property type="entry name" value="ZINC FINGER PROTEIN VAR3, CHLOROPLASTIC"/>
    <property type="match status" value="1"/>
</dbReference>
<feature type="compositionally biased region" description="Polar residues" evidence="5">
    <location>
        <begin position="755"/>
        <end position="778"/>
    </location>
</feature>
<feature type="compositionally biased region" description="Low complexity" evidence="5">
    <location>
        <begin position="541"/>
        <end position="554"/>
    </location>
</feature>
<name>A0A9D5HQN3_9LILI</name>
<gene>
    <name evidence="7" type="ORF">J5N97_003695</name>
</gene>
<feature type="compositionally biased region" description="Polar residues" evidence="5">
    <location>
        <begin position="437"/>
        <end position="448"/>
    </location>
</feature>
<accession>A0A9D5HQN3</accession>
<dbReference type="GO" id="GO:0008270">
    <property type="term" value="F:zinc ion binding"/>
    <property type="evidence" value="ECO:0007669"/>
    <property type="project" value="UniProtKB-KW"/>
</dbReference>
<feature type="compositionally biased region" description="Polar residues" evidence="5">
    <location>
        <begin position="659"/>
        <end position="675"/>
    </location>
</feature>
<feature type="region of interest" description="Disordered" evidence="5">
    <location>
        <begin position="750"/>
        <end position="795"/>
    </location>
</feature>
<dbReference type="SUPFAM" id="SSF90209">
    <property type="entry name" value="Ran binding protein zinc finger-like"/>
    <property type="match status" value="1"/>
</dbReference>
<feature type="region of interest" description="Disordered" evidence="5">
    <location>
        <begin position="426"/>
        <end position="576"/>
    </location>
</feature>
<evidence type="ECO:0000256" key="5">
    <source>
        <dbReference type="SAM" id="MobiDB-lite"/>
    </source>
</evidence>